<comment type="caution">
    <text evidence="2">The sequence shown here is derived from an EMBL/GenBank/DDBJ whole genome shotgun (WGS) entry which is preliminary data.</text>
</comment>
<protein>
    <recommendedName>
        <fullName evidence="1">Replication-associated protein ORF2/G2P domain-containing protein</fullName>
    </recommendedName>
</protein>
<dbReference type="Proteomes" id="UP000228533">
    <property type="component" value="Unassembled WGS sequence"/>
</dbReference>
<proteinExistence type="predicted"/>
<dbReference type="Pfam" id="PF23343">
    <property type="entry name" value="REP_ORF2-G2P"/>
    <property type="match status" value="1"/>
</dbReference>
<gene>
    <name evidence="2" type="ORF">COT94_02115</name>
</gene>
<dbReference type="EMBL" id="PFAM01000013">
    <property type="protein sequence ID" value="PIT96039.1"/>
    <property type="molecule type" value="Genomic_DNA"/>
</dbReference>
<dbReference type="AlphaFoldDB" id="A0A2M6WTB4"/>
<feature type="domain" description="Replication-associated protein ORF2/G2P" evidence="1">
    <location>
        <begin position="78"/>
        <end position="174"/>
    </location>
</feature>
<evidence type="ECO:0000313" key="3">
    <source>
        <dbReference type="Proteomes" id="UP000228533"/>
    </source>
</evidence>
<reference evidence="3" key="1">
    <citation type="submission" date="2017-09" db="EMBL/GenBank/DDBJ databases">
        <title>Depth-based differentiation of microbial function through sediment-hosted aquifers and enrichment of novel symbionts in the deep terrestrial subsurface.</title>
        <authorList>
            <person name="Probst A.J."/>
            <person name="Ladd B."/>
            <person name="Jarett J.K."/>
            <person name="Geller-Mcgrath D.E."/>
            <person name="Sieber C.M.K."/>
            <person name="Emerson J.B."/>
            <person name="Anantharaman K."/>
            <person name="Thomas B.C."/>
            <person name="Malmstrom R."/>
            <person name="Stieglmeier M."/>
            <person name="Klingl A."/>
            <person name="Woyke T."/>
            <person name="Ryan C.M."/>
            <person name="Banfield J.F."/>
        </authorList>
    </citation>
    <scope>NUCLEOTIDE SEQUENCE [LARGE SCALE GENOMIC DNA]</scope>
</reference>
<accession>A0A2M6WTB4</accession>
<dbReference type="InterPro" id="IPR056906">
    <property type="entry name" value="ORF2/G2P_dom"/>
</dbReference>
<sequence>MAYPYDLKVVVSGKQVEVFKYKKNVWRDYEATEKEPHNEPKQLNIFQQLAIRKQKALFSLNRTRTEIRRLSNANPQLNKFMTLTFAKNITDLKEANYLFNKFILRLSYRYPDFEYLAVPEFQKRGAVHYHLLCNLPFIEKDALEYFWRHGMVDIKQIDDVNNVGAYVCKYLTKDMFDERTFGKKKFFRSQSLSESIELLGYWATKFIEKFLSMLTPVFEKTFESEWIGQVEYKAYALITVPVLGRSSPPFLF</sequence>
<organism evidence="2 3">
    <name type="scientific">Candidatus Falkowbacteria bacterium CG10_big_fil_rev_8_21_14_0_10_37_14</name>
    <dbReference type="NCBI Taxonomy" id="1974561"/>
    <lineage>
        <taxon>Bacteria</taxon>
        <taxon>Candidatus Falkowiibacteriota</taxon>
    </lineage>
</organism>
<evidence type="ECO:0000259" key="1">
    <source>
        <dbReference type="Pfam" id="PF23343"/>
    </source>
</evidence>
<name>A0A2M6WTB4_9BACT</name>
<evidence type="ECO:0000313" key="2">
    <source>
        <dbReference type="EMBL" id="PIT96039.1"/>
    </source>
</evidence>